<evidence type="ECO:0000259" key="17">
    <source>
        <dbReference type="Pfam" id="PF02896"/>
    </source>
</evidence>
<dbReference type="InterPro" id="IPR010121">
    <property type="entry name" value="Pyruvate_phosphate_dikinase"/>
</dbReference>
<feature type="binding site" evidence="13">
    <location>
        <position position="626"/>
    </location>
    <ligand>
        <name>substrate</name>
    </ligand>
</feature>
<evidence type="ECO:0000256" key="11">
    <source>
        <dbReference type="PIRNR" id="PIRNR000853"/>
    </source>
</evidence>
<dbReference type="Pfam" id="PF02896">
    <property type="entry name" value="PEP-utilizers_C"/>
    <property type="match status" value="1"/>
</dbReference>
<evidence type="ECO:0000256" key="14">
    <source>
        <dbReference type="PIRSR" id="PIRSR000853-3"/>
    </source>
</evidence>
<accession>A0A7V3RE24</accession>
<dbReference type="PROSITE" id="PS00742">
    <property type="entry name" value="PEP_ENZYMES_2"/>
    <property type="match status" value="1"/>
</dbReference>
<dbReference type="InterPro" id="IPR000121">
    <property type="entry name" value="PEP_util_C"/>
</dbReference>
<dbReference type="SUPFAM" id="SSF52009">
    <property type="entry name" value="Phosphohistidine domain"/>
    <property type="match status" value="1"/>
</dbReference>
<dbReference type="Pfam" id="PF00391">
    <property type="entry name" value="PEP-utilizers"/>
    <property type="match status" value="1"/>
</dbReference>
<feature type="domain" description="Pyruvate phosphate dikinase AMP/ATP-binding" evidence="16">
    <location>
        <begin position="301"/>
        <end position="362"/>
    </location>
</feature>
<comment type="cofactor">
    <cofactor evidence="1 11 14">
        <name>Mg(2+)</name>
        <dbReference type="ChEBI" id="CHEBI:18420"/>
    </cofactor>
</comment>
<evidence type="ECO:0000256" key="12">
    <source>
        <dbReference type="PIRSR" id="PIRSR000853-1"/>
    </source>
</evidence>
<dbReference type="PANTHER" id="PTHR22931:SF9">
    <property type="entry name" value="PYRUVATE, PHOSPHATE DIKINASE 1, CHLOROPLASTIC"/>
    <property type="match status" value="1"/>
</dbReference>
<dbReference type="GO" id="GO:0016301">
    <property type="term" value="F:kinase activity"/>
    <property type="evidence" value="ECO:0007669"/>
    <property type="project" value="UniProtKB-UniRule"/>
</dbReference>
<feature type="binding site" evidence="13">
    <location>
        <position position="777"/>
    </location>
    <ligand>
        <name>substrate</name>
    </ligand>
</feature>
<feature type="domain" description="Pyruvate phosphate dikinase AMP/ATP-binding" evidence="16">
    <location>
        <begin position="22"/>
        <end position="59"/>
    </location>
</feature>
<keyword evidence="7" id="KW-0547">Nucleotide-binding</keyword>
<proteinExistence type="inferred from homology"/>
<feature type="binding site" evidence="13">
    <location>
        <position position="775"/>
    </location>
    <ligand>
        <name>substrate</name>
    </ligand>
</feature>
<evidence type="ECO:0000256" key="5">
    <source>
        <dbReference type="ARBA" id="ARBA00022679"/>
    </source>
</evidence>
<evidence type="ECO:0000256" key="9">
    <source>
        <dbReference type="ARBA" id="ARBA00022840"/>
    </source>
</evidence>
<dbReference type="NCBIfam" id="TIGR01828">
    <property type="entry name" value="pyru_phos_dikin"/>
    <property type="match status" value="1"/>
</dbReference>
<feature type="binding site" evidence="13">
    <location>
        <position position="570"/>
    </location>
    <ligand>
        <name>substrate</name>
    </ligand>
</feature>
<evidence type="ECO:0000256" key="3">
    <source>
        <dbReference type="ARBA" id="ARBA00011994"/>
    </source>
</evidence>
<evidence type="ECO:0000256" key="13">
    <source>
        <dbReference type="PIRSR" id="PIRSR000853-2"/>
    </source>
</evidence>
<keyword evidence="10 14" id="KW-0460">Magnesium</keyword>
<evidence type="ECO:0000259" key="16">
    <source>
        <dbReference type="Pfam" id="PF01326"/>
    </source>
</evidence>
<dbReference type="GO" id="GO:0046872">
    <property type="term" value="F:metal ion binding"/>
    <property type="evidence" value="ECO:0007669"/>
    <property type="project" value="UniProtKB-UniRule"/>
</dbReference>
<dbReference type="InterPro" id="IPR013815">
    <property type="entry name" value="ATP_grasp_subdomain_1"/>
</dbReference>
<dbReference type="InterPro" id="IPR002192">
    <property type="entry name" value="PPDK_AMP/ATP-bd"/>
</dbReference>
<keyword evidence="6 14" id="KW-0479">Metal-binding</keyword>
<reference evidence="18" key="1">
    <citation type="journal article" date="2020" name="mSystems">
        <title>Genome- and Community-Level Interaction Insights into Carbon Utilization and Element Cycling Functions of Hydrothermarchaeota in Hydrothermal Sediment.</title>
        <authorList>
            <person name="Zhou Z."/>
            <person name="Liu Y."/>
            <person name="Xu W."/>
            <person name="Pan J."/>
            <person name="Luo Z.H."/>
            <person name="Li M."/>
        </authorList>
    </citation>
    <scope>NUCLEOTIDE SEQUENCE [LARGE SCALE GENOMIC DNA]</scope>
    <source>
        <strain evidence="18">SpSt-966</strain>
    </source>
</reference>
<feature type="domain" description="Pyruvate phosphate dikinase AMP/ATP-binding" evidence="16">
    <location>
        <begin position="65"/>
        <end position="295"/>
    </location>
</feature>
<evidence type="ECO:0000256" key="10">
    <source>
        <dbReference type="ARBA" id="ARBA00022842"/>
    </source>
</evidence>
<organism evidence="18">
    <name type="scientific">Mesoaciditoga lauensis</name>
    <dbReference type="NCBI Taxonomy" id="1495039"/>
    <lineage>
        <taxon>Bacteria</taxon>
        <taxon>Thermotogati</taxon>
        <taxon>Thermotogota</taxon>
        <taxon>Thermotogae</taxon>
        <taxon>Mesoaciditogales</taxon>
        <taxon>Mesoaciditogaceae</taxon>
        <taxon>Mesoaciditoga</taxon>
    </lineage>
</organism>
<dbReference type="EMBL" id="DTPE01000086">
    <property type="protein sequence ID" value="HGE74894.1"/>
    <property type="molecule type" value="Genomic_DNA"/>
</dbReference>
<evidence type="ECO:0000313" key="18">
    <source>
        <dbReference type="EMBL" id="HGE74894.1"/>
    </source>
</evidence>
<evidence type="ECO:0000259" key="15">
    <source>
        <dbReference type="Pfam" id="PF00391"/>
    </source>
</evidence>
<keyword evidence="9" id="KW-0067">ATP-binding</keyword>
<dbReference type="EC" id="2.7.9.1" evidence="3 11"/>
<evidence type="ECO:0000256" key="1">
    <source>
        <dbReference type="ARBA" id="ARBA00001946"/>
    </source>
</evidence>
<dbReference type="Gene3D" id="3.50.30.10">
    <property type="entry name" value="Phosphohistidine domain"/>
    <property type="match status" value="1"/>
</dbReference>
<feature type="binding site" evidence="13">
    <location>
        <position position="754"/>
    </location>
    <ligand>
        <name>substrate</name>
    </ligand>
</feature>
<comment type="caution">
    <text evidence="18">The sequence shown here is derived from an EMBL/GenBank/DDBJ whole genome shotgun (WGS) entry which is preliminary data.</text>
</comment>
<dbReference type="Gene3D" id="3.30.470.20">
    <property type="entry name" value="ATP-grasp fold, B domain"/>
    <property type="match status" value="1"/>
</dbReference>
<comment type="catalytic activity">
    <reaction evidence="11">
        <text>pyruvate + phosphate + ATP = phosphoenolpyruvate + AMP + diphosphate + H(+)</text>
        <dbReference type="Rhea" id="RHEA:10756"/>
        <dbReference type="ChEBI" id="CHEBI:15361"/>
        <dbReference type="ChEBI" id="CHEBI:15378"/>
        <dbReference type="ChEBI" id="CHEBI:30616"/>
        <dbReference type="ChEBI" id="CHEBI:33019"/>
        <dbReference type="ChEBI" id="CHEBI:43474"/>
        <dbReference type="ChEBI" id="CHEBI:58702"/>
        <dbReference type="ChEBI" id="CHEBI:456215"/>
        <dbReference type="EC" id="2.7.9.1"/>
    </reaction>
</comment>
<dbReference type="PANTHER" id="PTHR22931">
    <property type="entry name" value="PHOSPHOENOLPYRUVATE DIKINASE-RELATED"/>
    <property type="match status" value="1"/>
</dbReference>
<dbReference type="Gene3D" id="3.30.1490.20">
    <property type="entry name" value="ATP-grasp fold, A domain"/>
    <property type="match status" value="1"/>
</dbReference>
<evidence type="ECO:0000256" key="8">
    <source>
        <dbReference type="ARBA" id="ARBA00022777"/>
    </source>
</evidence>
<dbReference type="NCBIfam" id="NF004531">
    <property type="entry name" value="PRK05878.1"/>
    <property type="match status" value="1"/>
</dbReference>
<name>A0A7V3RE24_9BACT</name>
<dbReference type="SUPFAM" id="SSF56059">
    <property type="entry name" value="Glutathione synthetase ATP-binding domain-like"/>
    <property type="match status" value="1"/>
</dbReference>
<evidence type="ECO:0000256" key="2">
    <source>
        <dbReference type="ARBA" id="ARBA00007837"/>
    </source>
</evidence>
<dbReference type="InterPro" id="IPR018274">
    <property type="entry name" value="PEP_util_AS"/>
</dbReference>
<evidence type="ECO:0000256" key="6">
    <source>
        <dbReference type="ARBA" id="ARBA00022723"/>
    </source>
</evidence>
<protein>
    <recommendedName>
        <fullName evidence="4 11">Pyruvate, phosphate dikinase</fullName>
        <ecNumber evidence="3 11">2.7.9.1</ecNumber>
    </recommendedName>
</protein>
<feature type="binding site" evidence="13">
    <location>
        <position position="778"/>
    </location>
    <ligand>
        <name>substrate</name>
    </ligand>
</feature>
<feature type="active site" description="Proton donor" evidence="12">
    <location>
        <position position="840"/>
    </location>
</feature>
<comment type="similarity">
    <text evidence="2 11">Belongs to the PEP-utilizing enzyme family.</text>
</comment>
<gene>
    <name evidence="18" type="ORF">ENX73_02065</name>
</gene>
<evidence type="ECO:0000256" key="4">
    <source>
        <dbReference type="ARBA" id="ARBA00020138"/>
    </source>
</evidence>
<sequence>MAKKYVYFFGKGSAEGGAEMKELLGGKGANLAEMVKIGISVPPGFTISADVCDYYYKHSKTYPESLKAEVEKNLKHLEETSEKKFGDPKNPLLVSVRSGAAVSMPGMMDTILNLGLNDETVSGLARMTSNERFAYDSYRRFIQMFGDVALGIDHGKFEKEIEAIKAKRGIKLDTEMNVSELKQLVENYKKLYKNEGKSFPQDPKEQLWISIDAVFGSWMNKRAIDYRRINKIPEGSMLGTAVSVVTMVFGNMGDDSGTGVAFTRDPATGENRRYGEFLVNAQGEDVVAGIRTPEDLEGLKKVSKQAYDDLYRIFDVLEKHYKDMQDVEFTVEHGKLYMLQTRSAKRTPRAAVKVAVDMVKEKLIDKKTAIKRVTTDQVDQLLHPTFDMNEKKKAIAEKRMIATGLAASPGAATGKAVFDAETAEKLGQKEPVILVRPETSAEDVAGMASAEGILTARGGRTSHAAVVARGMGKCAVVGTEAINVDDDHKLFRVNGVTVKAGDWVSIDGSTGEVFVGQIKTIKPEGLEGDLAKLLEWADQIRRLGVRTNANTPMDAKIARQFGAEGIGLCRTERMFFANDRIPAVRQMIFSETTEQRERALEKILPMQKQDFKSIFREMNGKPVTIRLIDPPLHEFLPQDEETLRQLAKDMNMSYDKIVERAAALKEFNPMLGHRGCRLEISYPEIPTMQVKAIIQAAIELIKDEKINVIPEIMVPLVGHVNEIKYLKAIIIKTADDLIKKSGLKLTYLVGTMIEIPRAAVTADQIAQEAQFFSFGTNDLTQTTFGYSRDDSGKFLNDYLEKGIIPIDPFKTLDKDGVGELVRMGTKKGKKVNPKLEVGICGEHGGDPESIRIVDGIGIDYVSCSPYRVPIARLAAAQSTLELKDKKAQKR</sequence>
<dbReference type="GO" id="GO:0005524">
    <property type="term" value="F:ATP binding"/>
    <property type="evidence" value="ECO:0007669"/>
    <property type="project" value="UniProtKB-UniRule"/>
</dbReference>
<feature type="binding site" evidence="14">
    <location>
        <position position="754"/>
    </location>
    <ligand>
        <name>Mg(2+)</name>
        <dbReference type="ChEBI" id="CHEBI:18420"/>
    </ligand>
</feature>
<feature type="domain" description="PEP-utilising enzyme mobile" evidence="15">
    <location>
        <begin position="429"/>
        <end position="511"/>
    </location>
</feature>
<dbReference type="PROSITE" id="PS00370">
    <property type="entry name" value="PEP_ENZYMES_PHOS_SITE"/>
    <property type="match status" value="1"/>
</dbReference>
<keyword evidence="18" id="KW-0670">Pyruvate</keyword>
<dbReference type="InterPro" id="IPR015813">
    <property type="entry name" value="Pyrv/PenolPyrv_kinase-like_dom"/>
</dbReference>
<dbReference type="GO" id="GO:0050242">
    <property type="term" value="F:pyruvate, phosphate dikinase activity"/>
    <property type="evidence" value="ECO:0007669"/>
    <property type="project" value="UniProtKB-UniRule"/>
</dbReference>
<keyword evidence="8 18" id="KW-0418">Kinase</keyword>
<dbReference type="Gene3D" id="1.10.189.10">
    <property type="entry name" value="Pyruvate Phosphate Dikinase, domain 2"/>
    <property type="match status" value="1"/>
</dbReference>
<feature type="active site" description="Tele-phosphohistidine intermediate" evidence="12">
    <location>
        <position position="463"/>
    </location>
</feature>
<dbReference type="PIRSF" id="PIRSF000853">
    <property type="entry name" value="PPDK"/>
    <property type="match status" value="1"/>
</dbReference>
<feature type="binding site" evidence="14">
    <location>
        <position position="778"/>
    </location>
    <ligand>
        <name>Mg(2+)</name>
        <dbReference type="ChEBI" id="CHEBI:18420"/>
    </ligand>
</feature>
<dbReference type="InterPro" id="IPR008279">
    <property type="entry name" value="PEP-util_enz_mobile_dom"/>
</dbReference>
<dbReference type="InterPro" id="IPR040442">
    <property type="entry name" value="Pyrv_kinase-like_dom_sf"/>
</dbReference>
<dbReference type="SUPFAM" id="SSF51621">
    <property type="entry name" value="Phosphoenolpyruvate/pyruvate domain"/>
    <property type="match status" value="1"/>
</dbReference>
<dbReference type="Gene3D" id="1.20.80.30">
    <property type="match status" value="1"/>
</dbReference>
<feature type="binding site" evidence="13">
    <location>
        <position position="776"/>
    </location>
    <ligand>
        <name>substrate</name>
    </ligand>
</feature>
<dbReference type="InterPro" id="IPR023151">
    <property type="entry name" value="PEP_util_CS"/>
</dbReference>
<dbReference type="Pfam" id="PF01326">
    <property type="entry name" value="PPDK_N"/>
    <property type="match status" value="3"/>
</dbReference>
<evidence type="ECO:0000256" key="7">
    <source>
        <dbReference type="ARBA" id="ARBA00022741"/>
    </source>
</evidence>
<feature type="domain" description="PEP-utilising enzyme C-terminal" evidence="17">
    <location>
        <begin position="528"/>
        <end position="878"/>
    </location>
</feature>
<dbReference type="InterPro" id="IPR036637">
    <property type="entry name" value="Phosphohistidine_dom_sf"/>
</dbReference>
<dbReference type="Gene3D" id="3.20.20.60">
    <property type="entry name" value="Phosphoenolpyruvate-binding domains"/>
    <property type="match status" value="1"/>
</dbReference>
<keyword evidence="5 18" id="KW-0808">Transferase</keyword>
<dbReference type="AlphaFoldDB" id="A0A7V3RE24"/>